<gene>
    <name evidence="2" type="ORF">RSSM_04861</name>
</gene>
<accession>M5TX27</accession>
<evidence type="ECO:0000256" key="1">
    <source>
        <dbReference type="SAM" id="MobiDB-lite"/>
    </source>
</evidence>
<dbReference type="Proteomes" id="UP000011885">
    <property type="component" value="Unassembled WGS sequence"/>
</dbReference>
<feature type="region of interest" description="Disordered" evidence="1">
    <location>
        <begin position="117"/>
        <end position="166"/>
    </location>
</feature>
<feature type="compositionally biased region" description="Basic and acidic residues" evidence="1">
    <location>
        <begin position="292"/>
        <end position="304"/>
    </location>
</feature>
<feature type="compositionally biased region" description="Basic and acidic residues" evidence="1">
    <location>
        <begin position="211"/>
        <end position="232"/>
    </location>
</feature>
<feature type="compositionally biased region" description="Polar residues" evidence="1">
    <location>
        <begin position="344"/>
        <end position="359"/>
    </location>
</feature>
<feature type="compositionally biased region" description="Polar residues" evidence="1">
    <location>
        <begin position="142"/>
        <end position="157"/>
    </location>
</feature>
<sequence length="390" mass="43393">MAGFPETIQRSGRLCGCGWGDGYHACHSSGVRPLADLPPRSYAARTGTPAERIAGCPTCRPRPLPGVDPITSPRGPETFYHRFDQYAAQVSHREAHANRGPVTPITDPEFGAGMNNYEDPSDRSYVPRNRYLPRAGSGDSVMPTTPSGTNSSVNATADGSPAAPAMSVQELEEFRQYQAEQRERKKIEKYLIGPEDIEPSQTFGGPPVGSQERRKLDEAKIERLRAQIEANRRQQQMQQQPYVNTPGSAEDVGNTTDLESDLDLESRLDADLTSPSDQTQSTPMDDLLPPFPREEELRQDEQRRRGNSTPLERAPSESTPDIEDIPPGLGEQLDRFDSIRPESLRQTQLNLNAPAQRSESTSRHRAFQPISQPQARVAEVPDWRFVKQPR</sequence>
<feature type="compositionally biased region" description="Basic and acidic residues" evidence="1">
    <location>
        <begin position="179"/>
        <end position="189"/>
    </location>
</feature>
<protein>
    <submittedName>
        <fullName evidence="2">Uncharacterized protein</fullName>
    </submittedName>
</protein>
<reference evidence="2 3" key="1">
    <citation type="journal article" date="2013" name="Mar. Genomics">
        <title>Expression of sulfatases in Rhodopirellula baltica and the diversity of sulfatases in the genus Rhodopirellula.</title>
        <authorList>
            <person name="Wegner C.E."/>
            <person name="Richter-Heitmann T."/>
            <person name="Klindworth A."/>
            <person name="Klockow C."/>
            <person name="Richter M."/>
            <person name="Achstetter T."/>
            <person name="Glockner F.O."/>
            <person name="Harder J."/>
        </authorList>
    </citation>
    <scope>NUCLEOTIDE SEQUENCE [LARGE SCALE GENOMIC DNA]</scope>
    <source>
        <strain evidence="2 3">SM41</strain>
    </source>
</reference>
<evidence type="ECO:0000313" key="2">
    <source>
        <dbReference type="EMBL" id="EMI53720.1"/>
    </source>
</evidence>
<feature type="compositionally biased region" description="Polar residues" evidence="1">
    <location>
        <begin position="273"/>
        <end position="283"/>
    </location>
</feature>
<feature type="compositionally biased region" description="Basic and acidic residues" evidence="1">
    <location>
        <begin position="332"/>
        <end position="343"/>
    </location>
</feature>
<dbReference type="EMBL" id="ANOH01000334">
    <property type="protein sequence ID" value="EMI53720.1"/>
    <property type="molecule type" value="Genomic_DNA"/>
</dbReference>
<evidence type="ECO:0000313" key="3">
    <source>
        <dbReference type="Proteomes" id="UP000011885"/>
    </source>
</evidence>
<feature type="region of interest" description="Disordered" evidence="1">
    <location>
        <begin position="179"/>
        <end position="375"/>
    </location>
</feature>
<proteinExistence type="predicted"/>
<keyword evidence="3" id="KW-1185">Reference proteome</keyword>
<dbReference type="PATRIC" id="fig|1263870.3.peg.5142"/>
<name>M5TX27_9BACT</name>
<comment type="caution">
    <text evidence="2">The sequence shown here is derived from an EMBL/GenBank/DDBJ whole genome shotgun (WGS) entry which is preliminary data.</text>
</comment>
<dbReference type="AlphaFoldDB" id="M5TX27"/>
<organism evidence="2 3">
    <name type="scientific">Rhodopirellula sallentina SM41</name>
    <dbReference type="NCBI Taxonomy" id="1263870"/>
    <lineage>
        <taxon>Bacteria</taxon>
        <taxon>Pseudomonadati</taxon>
        <taxon>Planctomycetota</taxon>
        <taxon>Planctomycetia</taxon>
        <taxon>Pirellulales</taxon>
        <taxon>Pirellulaceae</taxon>
        <taxon>Rhodopirellula</taxon>
    </lineage>
</organism>